<dbReference type="PROSITE" id="PS51349">
    <property type="entry name" value="FMN_HYDROXY_ACID_DH_2"/>
    <property type="match status" value="1"/>
</dbReference>
<organism evidence="4 5">
    <name type="scientific">Candidozyma haemuli</name>
    <dbReference type="NCBI Taxonomy" id="45357"/>
    <lineage>
        <taxon>Eukaryota</taxon>
        <taxon>Fungi</taxon>
        <taxon>Dikarya</taxon>
        <taxon>Ascomycota</taxon>
        <taxon>Saccharomycotina</taxon>
        <taxon>Pichiomycetes</taxon>
        <taxon>Metschnikowiaceae</taxon>
        <taxon>Candidozyma</taxon>
    </lineage>
</organism>
<proteinExistence type="predicted"/>
<dbReference type="VEuPathDB" id="FungiDB:CXQ85_005369"/>
<dbReference type="Gene3D" id="3.20.20.70">
    <property type="entry name" value="Aldolase class I"/>
    <property type="match status" value="1"/>
</dbReference>
<comment type="cofactor">
    <cofactor evidence="1">
        <name>FMN</name>
        <dbReference type="ChEBI" id="CHEBI:58210"/>
    </cofactor>
</comment>
<dbReference type="InterPro" id="IPR000262">
    <property type="entry name" value="FMN-dep_DH"/>
</dbReference>
<protein>
    <recommendedName>
        <fullName evidence="3">FMN hydroxy acid dehydrogenase domain-containing protein</fullName>
    </recommendedName>
</protein>
<evidence type="ECO:0000256" key="1">
    <source>
        <dbReference type="ARBA" id="ARBA00001917"/>
    </source>
</evidence>
<evidence type="ECO:0000313" key="5">
    <source>
        <dbReference type="Proteomes" id="UP000244309"/>
    </source>
</evidence>
<dbReference type="AlphaFoldDB" id="A0A2V1AZN1"/>
<comment type="caution">
    <text evidence="4">The sequence shown here is derived from an EMBL/GenBank/DDBJ whole genome shotgun (WGS) entry which is preliminary data.</text>
</comment>
<name>A0A2V1AZN1_9ASCO</name>
<dbReference type="GO" id="GO:0016491">
    <property type="term" value="F:oxidoreductase activity"/>
    <property type="evidence" value="ECO:0007669"/>
    <property type="project" value="UniProtKB-KW"/>
</dbReference>
<dbReference type="SUPFAM" id="SSF51395">
    <property type="entry name" value="FMN-linked oxidoreductases"/>
    <property type="match status" value="1"/>
</dbReference>
<feature type="domain" description="FMN hydroxy acid dehydrogenase" evidence="3">
    <location>
        <begin position="6"/>
        <end position="212"/>
    </location>
</feature>
<keyword evidence="5" id="KW-1185">Reference proteome</keyword>
<dbReference type="STRING" id="45357.A0A2V1AZN1"/>
<gene>
    <name evidence="4" type="ORF">CXQ85_005369</name>
</gene>
<dbReference type="PANTHER" id="PTHR10578:SF149">
    <property type="entry name" value="2-HYDROXYACID OXIDASE 2"/>
    <property type="match status" value="1"/>
</dbReference>
<dbReference type="InterPro" id="IPR037396">
    <property type="entry name" value="FMN_HAD"/>
</dbReference>
<evidence type="ECO:0000259" key="3">
    <source>
        <dbReference type="PROSITE" id="PS51349"/>
    </source>
</evidence>
<dbReference type="InterPro" id="IPR013785">
    <property type="entry name" value="Aldolase_TIM"/>
</dbReference>
<dbReference type="PANTHER" id="PTHR10578">
    <property type="entry name" value="S -2-HYDROXY-ACID OXIDASE-RELATED"/>
    <property type="match status" value="1"/>
</dbReference>
<accession>A0A2V1AZN1</accession>
<reference evidence="4 5" key="1">
    <citation type="submission" date="2017-12" db="EMBL/GenBank/DDBJ databases">
        <title>Genome Sequence of a Multidrug-Resistant Candida haemulonii Isolate from a Patient with Chronic Leg Ulcers in Israel.</title>
        <authorList>
            <person name="Chow N.A."/>
            <person name="Gade L."/>
            <person name="Batra D."/>
            <person name="Rowe L.A."/>
            <person name="Ben-Ami R."/>
            <person name="Loparev V.N."/>
            <person name="Litvintseva A.P."/>
        </authorList>
    </citation>
    <scope>NUCLEOTIDE SEQUENCE [LARGE SCALE GENOMIC DNA]</scope>
    <source>
        <strain evidence="4 5">B11899</strain>
    </source>
</reference>
<dbReference type="EMBL" id="PKFO01000007">
    <property type="protein sequence ID" value="PVH22341.1"/>
    <property type="molecule type" value="Genomic_DNA"/>
</dbReference>
<dbReference type="Pfam" id="PF01070">
    <property type="entry name" value="FMN_dh"/>
    <property type="match status" value="1"/>
</dbReference>
<dbReference type="Proteomes" id="UP000244309">
    <property type="component" value="Unassembled WGS sequence"/>
</dbReference>
<dbReference type="OrthoDB" id="1925334at2759"/>
<sequence>MNRAKTYDENVHTIAELEELATAQLSPMTRGYYNGGAMELVTLKENKTAFDKYKFRPRVLVDVTHVDTSTTCLGAKSAFPLGIAPSACHGLAHPIAEIGTSRAAAKSGVHMILSCWSNTPSKDVIEEGKGSSIAYGQQVNVLSDEETNLNIIREPEETGYNALFLTVDTRWRGRRINEMKNKFELPEHLSFPSFPWMGEKNTAGSEEFPYGD</sequence>
<keyword evidence="2" id="KW-0560">Oxidoreductase</keyword>
<evidence type="ECO:0000256" key="2">
    <source>
        <dbReference type="ARBA" id="ARBA00023002"/>
    </source>
</evidence>
<dbReference type="RefSeq" id="XP_025343281.1">
    <property type="nucleotide sequence ID" value="XM_025488965.1"/>
</dbReference>
<dbReference type="GeneID" id="37010698"/>
<evidence type="ECO:0000313" key="4">
    <source>
        <dbReference type="EMBL" id="PVH22341.1"/>
    </source>
</evidence>